<dbReference type="SUPFAM" id="SSF51445">
    <property type="entry name" value="(Trans)glycosidases"/>
    <property type="match status" value="1"/>
</dbReference>
<dbReference type="Pfam" id="PF08924">
    <property type="entry name" value="Rv2525c_GlyHyd-like"/>
    <property type="match status" value="1"/>
</dbReference>
<dbReference type="AlphaFoldDB" id="A0A2H1KBX6"/>
<organism evidence="2 3">
    <name type="scientific">Brevibacterium linens ATCC 9172</name>
    <dbReference type="NCBI Taxonomy" id="1255617"/>
    <lineage>
        <taxon>Bacteria</taxon>
        <taxon>Bacillati</taxon>
        <taxon>Actinomycetota</taxon>
        <taxon>Actinomycetes</taxon>
        <taxon>Micrococcales</taxon>
        <taxon>Brevibacteriaceae</taxon>
        <taxon>Brevibacterium</taxon>
    </lineage>
</organism>
<dbReference type="RefSeq" id="WP_170286936.1">
    <property type="nucleotide sequence ID" value="NZ_FXYY01000026.1"/>
</dbReference>
<name>A0A2H1KBX6_BRELN</name>
<evidence type="ECO:0000259" key="1">
    <source>
        <dbReference type="Pfam" id="PF08924"/>
    </source>
</evidence>
<gene>
    <name evidence="2" type="ORF">BLIN9172_03013</name>
</gene>
<proteinExistence type="predicted"/>
<dbReference type="EMBL" id="FXYY01000026">
    <property type="protein sequence ID" value="SMX97196.1"/>
    <property type="molecule type" value="Genomic_DNA"/>
</dbReference>
<dbReference type="Gene3D" id="3.20.20.80">
    <property type="entry name" value="Glycosidases"/>
    <property type="match status" value="1"/>
</dbReference>
<accession>A0A2H1KBX6</accession>
<evidence type="ECO:0000313" key="3">
    <source>
        <dbReference type="Proteomes" id="UP000234641"/>
    </source>
</evidence>
<sequence>MTESTDHTAPLRHMSLLTQADRPDIEEIQKYLNKTYGTYHPEFKVDVDGIPGIGTLRAITVGAQVELGWSGDQLDGVFGDSMAGVIPAITPGIDEKANEKFIKLVQCGLRCKGYQASTADSSGFGKYNAQTQSGVDALRKDADYTFYRKGDGGTQNGGASIVDSQVWKSLCRQMDFVKLAAGDESIREIQRHLNRNYQPLVGLNSSDGFMTPLSARALIKAVQQECGLEREQCDGRWGPTTSAHLPSSVNASSSSAWHNLITFGLYINGYDVEVAKPTWATALAKANQFSEFMLLSTSASPGKDRIAPSTIAALFVSYGDQNRGRSSMPYDPGAVRFGIDLATPLTGMSKTLVDSNTGLGKLAPQFVARYMQNAPQPVHDKELTPEEIEEIFSLEVVDGIYSSPMGIVPIWQTSANSREYFTTAQGTKDAQLANDRGDYLSIPDDITIYYAVDFDAYDEATILDILAYFTRVNTETERIGGRPIGVYGPRQVCNEVAKNGSATASFVANLSSGWSSNIGQGMPQSWSLDQYNAITGVKLYNDSDGSFAKEVDLDQVLHSERHGKMWMGEGIIN</sequence>
<dbReference type="Proteomes" id="UP000234641">
    <property type="component" value="Unassembled WGS sequence"/>
</dbReference>
<dbReference type="InterPro" id="IPR017853">
    <property type="entry name" value="GH"/>
</dbReference>
<reference evidence="2 3" key="1">
    <citation type="submission" date="2017-03" db="EMBL/GenBank/DDBJ databases">
        <authorList>
            <person name="Afonso C.L."/>
            <person name="Miller P.J."/>
            <person name="Scott M.A."/>
            <person name="Spackman E."/>
            <person name="Goraichik I."/>
            <person name="Dimitrov K.M."/>
            <person name="Suarez D.L."/>
            <person name="Swayne D.E."/>
        </authorList>
    </citation>
    <scope>NUCLEOTIDE SEQUENCE [LARGE SCALE GENOMIC DNA]</scope>
    <source>
        <strain evidence="2 3">ATCC 9172</strain>
    </source>
</reference>
<protein>
    <recommendedName>
        <fullName evidence="1">Rv2525c-like glycoside hydrolase-like domain-containing protein</fullName>
    </recommendedName>
</protein>
<feature type="domain" description="Rv2525c-like glycoside hydrolase-like" evidence="1">
    <location>
        <begin position="366"/>
        <end position="529"/>
    </location>
</feature>
<evidence type="ECO:0000313" key="2">
    <source>
        <dbReference type="EMBL" id="SMX97196.1"/>
    </source>
</evidence>
<dbReference type="InterPro" id="IPR015020">
    <property type="entry name" value="Rv2525c-like_Glyco_Hydro-like"/>
</dbReference>